<dbReference type="SUPFAM" id="SSF56112">
    <property type="entry name" value="Protein kinase-like (PK-like)"/>
    <property type="match status" value="1"/>
</dbReference>
<dbReference type="RefSeq" id="WP_043401508.1">
    <property type="nucleotide sequence ID" value="NZ_JPMI01000193.1"/>
</dbReference>
<evidence type="ECO:0000259" key="4">
    <source>
        <dbReference type="PROSITE" id="PS50011"/>
    </source>
</evidence>
<name>A0A084SQD8_9BACT</name>
<dbReference type="Proteomes" id="UP000028547">
    <property type="component" value="Unassembled WGS sequence"/>
</dbReference>
<keyword evidence="1 3" id="KW-0547">Nucleotide-binding</keyword>
<dbReference type="PROSITE" id="PS00108">
    <property type="entry name" value="PROTEIN_KINASE_ST"/>
    <property type="match status" value="1"/>
</dbReference>
<organism evidence="5 6">
    <name type="scientific">Archangium violaceum Cb vi76</name>
    <dbReference type="NCBI Taxonomy" id="1406225"/>
    <lineage>
        <taxon>Bacteria</taxon>
        <taxon>Pseudomonadati</taxon>
        <taxon>Myxococcota</taxon>
        <taxon>Myxococcia</taxon>
        <taxon>Myxococcales</taxon>
        <taxon>Cystobacterineae</taxon>
        <taxon>Archangiaceae</taxon>
        <taxon>Archangium</taxon>
    </lineage>
</organism>
<dbReference type="InterPro" id="IPR051681">
    <property type="entry name" value="Ser/Thr_Kinases-Pseudokinases"/>
</dbReference>
<evidence type="ECO:0000313" key="5">
    <source>
        <dbReference type="EMBL" id="KFA90673.1"/>
    </source>
</evidence>
<evidence type="ECO:0000256" key="1">
    <source>
        <dbReference type="ARBA" id="ARBA00022741"/>
    </source>
</evidence>
<dbReference type="PANTHER" id="PTHR44329">
    <property type="entry name" value="SERINE/THREONINE-PROTEIN KINASE TNNI3K-RELATED"/>
    <property type="match status" value="1"/>
</dbReference>
<evidence type="ECO:0000313" key="6">
    <source>
        <dbReference type="Proteomes" id="UP000028547"/>
    </source>
</evidence>
<protein>
    <recommendedName>
        <fullName evidence="4">Protein kinase domain-containing protein</fullName>
    </recommendedName>
</protein>
<dbReference type="SMART" id="SM00220">
    <property type="entry name" value="S_TKc"/>
    <property type="match status" value="1"/>
</dbReference>
<keyword evidence="2 3" id="KW-0067">ATP-binding</keyword>
<dbReference type="AlphaFoldDB" id="A0A084SQD8"/>
<gene>
    <name evidence="5" type="ORF">Q664_26985</name>
</gene>
<dbReference type="Gene3D" id="1.10.510.10">
    <property type="entry name" value="Transferase(Phosphotransferase) domain 1"/>
    <property type="match status" value="1"/>
</dbReference>
<accession>A0A084SQD8</accession>
<proteinExistence type="predicted"/>
<feature type="domain" description="Protein kinase" evidence="4">
    <location>
        <begin position="17"/>
        <end position="174"/>
    </location>
</feature>
<dbReference type="PANTHER" id="PTHR44329:SF214">
    <property type="entry name" value="PROTEIN KINASE DOMAIN-CONTAINING PROTEIN"/>
    <property type="match status" value="1"/>
</dbReference>
<dbReference type="InterPro" id="IPR011009">
    <property type="entry name" value="Kinase-like_dom_sf"/>
</dbReference>
<dbReference type="InterPro" id="IPR008271">
    <property type="entry name" value="Ser/Thr_kinase_AS"/>
</dbReference>
<dbReference type="GO" id="GO:0004674">
    <property type="term" value="F:protein serine/threonine kinase activity"/>
    <property type="evidence" value="ECO:0007669"/>
    <property type="project" value="TreeGrafter"/>
</dbReference>
<reference evidence="5 6" key="1">
    <citation type="submission" date="2014-07" db="EMBL/GenBank/DDBJ databases">
        <title>Draft Genome Sequence of Gephyronic Acid Producer, Cystobacter violaceus Strain Cb vi76.</title>
        <authorList>
            <person name="Stevens D.C."/>
            <person name="Young J."/>
            <person name="Carmichael R."/>
            <person name="Tan J."/>
            <person name="Taylor R.E."/>
        </authorList>
    </citation>
    <scope>NUCLEOTIDE SEQUENCE [LARGE SCALE GENOMIC DNA]</scope>
    <source>
        <strain evidence="5 6">Cb vi76</strain>
    </source>
</reference>
<feature type="non-terminal residue" evidence="5">
    <location>
        <position position="174"/>
    </location>
</feature>
<sequence>DERAQPQLSAGEVVSGLAVEELVGVGGFATVYRARRPGGAAYALKFIPLDADVDRVLREFAILLKLRHRNLVQVVAMGLYPEEAPEFLWLQMGFVEGERLDRYARTRNLSARDVARRVLEVARGLAVAHAEGVVHRDVKEANVVVRARDGEAVLVDFGAGTYEEAVTVTRGVLP</sequence>
<dbReference type="EMBL" id="JPMI01000193">
    <property type="protein sequence ID" value="KFA90673.1"/>
    <property type="molecule type" value="Genomic_DNA"/>
</dbReference>
<evidence type="ECO:0000256" key="2">
    <source>
        <dbReference type="ARBA" id="ARBA00022840"/>
    </source>
</evidence>
<dbReference type="GO" id="GO:0005524">
    <property type="term" value="F:ATP binding"/>
    <property type="evidence" value="ECO:0007669"/>
    <property type="project" value="UniProtKB-UniRule"/>
</dbReference>
<comment type="caution">
    <text evidence="5">The sequence shown here is derived from an EMBL/GenBank/DDBJ whole genome shotgun (WGS) entry which is preliminary data.</text>
</comment>
<dbReference type="InterPro" id="IPR000719">
    <property type="entry name" value="Prot_kinase_dom"/>
</dbReference>
<evidence type="ECO:0000256" key="3">
    <source>
        <dbReference type="PROSITE-ProRule" id="PRU10141"/>
    </source>
</evidence>
<dbReference type="InterPro" id="IPR017441">
    <property type="entry name" value="Protein_kinase_ATP_BS"/>
</dbReference>
<feature type="non-terminal residue" evidence="5">
    <location>
        <position position="1"/>
    </location>
</feature>
<dbReference type="PROSITE" id="PS50011">
    <property type="entry name" value="PROTEIN_KINASE_DOM"/>
    <property type="match status" value="1"/>
</dbReference>
<feature type="binding site" evidence="3">
    <location>
        <position position="45"/>
    </location>
    <ligand>
        <name>ATP</name>
        <dbReference type="ChEBI" id="CHEBI:30616"/>
    </ligand>
</feature>
<dbReference type="Pfam" id="PF00069">
    <property type="entry name" value="Pkinase"/>
    <property type="match status" value="1"/>
</dbReference>
<dbReference type="PROSITE" id="PS00107">
    <property type="entry name" value="PROTEIN_KINASE_ATP"/>
    <property type="match status" value="1"/>
</dbReference>